<dbReference type="AlphaFoldDB" id="A0A7X5Y5E6"/>
<keyword evidence="5" id="KW-1185">Reference proteome</keyword>
<dbReference type="Pfam" id="PF18152">
    <property type="entry name" value="DAHP_snth_FXD"/>
    <property type="match status" value="1"/>
</dbReference>
<dbReference type="InterPro" id="IPR006268">
    <property type="entry name" value="DAHP_syn_2"/>
</dbReference>
<comment type="caution">
    <text evidence="4">The sequence shown here is derived from an EMBL/GenBank/DDBJ whole genome shotgun (WGS) entry which is preliminary data.</text>
</comment>
<keyword evidence="1 4" id="KW-0808">Transferase</keyword>
<dbReference type="NCBIfam" id="TIGR01361">
    <property type="entry name" value="DAHP_synth_Bsub"/>
    <property type="match status" value="1"/>
</dbReference>
<dbReference type="InterPro" id="IPR013785">
    <property type="entry name" value="Aldolase_TIM"/>
</dbReference>
<protein>
    <submittedName>
        <fullName evidence="4">3-deoxy-7-phosphoheptulonate synthase</fullName>
        <ecNumber evidence="4">2.5.1.54</ecNumber>
    </submittedName>
</protein>
<dbReference type="InterPro" id="IPR052899">
    <property type="entry name" value="Class-I_DAHP_synthase"/>
</dbReference>
<dbReference type="Pfam" id="PF00793">
    <property type="entry name" value="DAHP_synth_1"/>
    <property type="match status" value="1"/>
</dbReference>
<organism evidence="4 5">
    <name type="scientific">Sphingomonas kaistensis</name>
    <dbReference type="NCBI Taxonomy" id="298708"/>
    <lineage>
        <taxon>Bacteria</taxon>
        <taxon>Pseudomonadati</taxon>
        <taxon>Pseudomonadota</taxon>
        <taxon>Alphaproteobacteria</taxon>
        <taxon>Sphingomonadales</taxon>
        <taxon>Sphingomonadaceae</taxon>
        <taxon>Sphingomonas</taxon>
    </lineage>
</organism>
<dbReference type="PANTHER" id="PTHR43018:SF2">
    <property type="entry name" value="PHOSPHO-2-DEHYDRO-3-DEOXYHEPTONATE ALDOLASE"/>
    <property type="match status" value="1"/>
</dbReference>
<evidence type="ECO:0000313" key="4">
    <source>
        <dbReference type="EMBL" id="NJC05442.1"/>
    </source>
</evidence>
<accession>A0A7X5Y5E6</accession>
<evidence type="ECO:0000256" key="1">
    <source>
        <dbReference type="ARBA" id="ARBA00022679"/>
    </source>
</evidence>
<dbReference type="Proteomes" id="UP000558192">
    <property type="component" value="Unassembled WGS sequence"/>
</dbReference>
<dbReference type="EC" id="2.5.1.54" evidence="4"/>
<dbReference type="InterPro" id="IPR006218">
    <property type="entry name" value="DAHP1/KDSA"/>
</dbReference>
<dbReference type="Gene3D" id="3.30.70.1140">
    <property type="entry name" value="Phospho-2-dehydro-3-deoxyheptonate aldolase, domain 1"/>
    <property type="match status" value="1"/>
</dbReference>
<evidence type="ECO:0000313" key="5">
    <source>
        <dbReference type="Proteomes" id="UP000558192"/>
    </source>
</evidence>
<evidence type="ECO:0000259" key="2">
    <source>
        <dbReference type="Pfam" id="PF00793"/>
    </source>
</evidence>
<evidence type="ECO:0000259" key="3">
    <source>
        <dbReference type="Pfam" id="PF18152"/>
    </source>
</evidence>
<dbReference type="GO" id="GO:0016832">
    <property type="term" value="F:aldehyde-lyase activity"/>
    <property type="evidence" value="ECO:0007669"/>
    <property type="project" value="InterPro"/>
</dbReference>
<dbReference type="InterPro" id="IPR041071">
    <property type="entry name" value="DAHP_snth_FXD"/>
</dbReference>
<name>A0A7X5Y5E6_9SPHN</name>
<reference evidence="4 5" key="1">
    <citation type="submission" date="2020-03" db="EMBL/GenBank/DDBJ databases">
        <title>Genomic Encyclopedia of Type Strains, Phase IV (KMG-IV): sequencing the most valuable type-strain genomes for metagenomic binning, comparative biology and taxonomic classification.</title>
        <authorList>
            <person name="Goeker M."/>
        </authorList>
    </citation>
    <scope>NUCLEOTIDE SEQUENCE [LARGE SCALE GENOMIC DNA]</scope>
    <source>
        <strain evidence="4 5">DSM 16846</strain>
    </source>
</reference>
<dbReference type="PANTHER" id="PTHR43018">
    <property type="entry name" value="PHOSPHO-2-DEHYDRO-3-DEOXYHEPTONATE ALDOLASE"/>
    <property type="match status" value="1"/>
</dbReference>
<dbReference type="NCBIfam" id="NF009239">
    <property type="entry name" value="PRK12595.1"/>
    <property type="match status" value="1"/>
</dbReference>
<dbReference type="GO" id="GO:0009073">
    <property type="term" value="P:aromatic amino acid family biosynthetic process"/>
    <property type="evidence" value="ECO:0007669"/>
    <property type="project" value="InterPro"/>
</dbReference>
<dbReference type="NCBIfam" id="NF006421">
    <property type="entry name" value="PRK08673.1"/>
    <property type="match status" value="1"/>
</dbReference>
<feature type="domain" description="DAHP synthetase I/KDSA" evidence="2">
    <location>
        <begin position="87"/>
        <end position="322"/>
    </location>
</feature>
<proteinExistence type="predicted"/>
<dbReference type="EMBL" id="JAATJC010000001">
    <property type="protein sequence ID" value="NJC05442.1"/>
    <property type="molecule type" value="Genomic_DNA"/>
</dbReference>
<dbReference type="SUPFAM" id="SSF51569">
    <property type="entry name" value="Aldolase"/>
    <property type="match status" value="1"/>
</dbReference>
<dbReference type="Gene3D" id="3.20.20.70">
    <property type="entry name" value="Aldolase class I"/>
    <property type="match status" value="1"/>
</dbReference>
<gene>
    <name evidence="4" type="ORF">GGQ97_001235</name>
</gene>
<dbReference type="GO" id="GO:0003849">
    <property type="term" value="F:3-deoxy-7-phosphoheptulonate synthase activity"/>
    <property type="evidence" value="ECO:0007669"/>
    <property type="project" value="UniProtKB-EC"/>
</dbReference>
<feature type="domain" description="DAHP synthase ferredoxin-like" evidence="3">
    <location>
        <begin position="1"/>
        <end position="66"/>
    </location>
</feature>
<dbReference type="RefSeq" id="WP_168068137.1">
    <property type="nucleotide sequence ID" value="NZ_JAATJC010000001.1"/>
</dbReference>
<sequence length="337" mass="35188">MIIVLKPEAPADSAERLLRKIEDAGLKPLHMPGAERVVLGALGDERVLAELALDGDPAVESVKPILAPYKLVSRELQAHDTVVDVGGVSIGGDRLAVIAGPCAVESPEQLHETAAAVKAAGATLLRAGAYKPRTSPYGFAGHGIEGLKVLREVGDDLGLPIVTEVMDTADVAHVAEAADCLQIGARNMQNYALLRAVGAAGRPVLLKRGLSATIQEWLLAAEYLMAAGNPNVILCERGIRTFEPATRNTLDLNAVPYVKGKTHLPVVVDPSHGTGARDLVPAMSLAAVAAGADGLMIEVHRDPSRAWSDGAQSLYPAQFEQLMGSIGAVAAAVGRQL</sequence>